<comment type="caution">
    <text evidence="8">The sequence shown here is derived from an EMBL/GenBank/DDBJ whole genome shotgun (WGS) entry which is preliminary data.</text>
</comment>
<evidence type="ECO:0000313" key="8">
    <source>
        <dbReference type="EMBL" id="OGE94427.1"/>
    </source>
</evidence>
<evidence type="ECO:0000256" key="1">
    <source>
        <dbReference type="ARBA" id="ARBA00022475"/>
    </source>
</evidence>
<name>A0A1F5PX48_9BACT</name>
<feature type="domain" description="POTRA" evidence="7">
    <location>
        <begin position="81"/>
        <end position="157"/>
    </location>
</feature>
<dbReference type="EMBL" id="MFFB01000018">
    <property type="protein sequence ID" value="OGE94427.1"/>
    <property type="molecule type" value="Genomic_DNA"/>
</dbReference>
<dbReference type="AlphaFoldDB" id="A0A1F5PX48"/>
<evidence type="ECO:0000256" key="3">
    <source>
        <dbReference type="ARBA" id="ARBA00022692"/>
    </source>
</evidence>
<dbReference type="GO" id="GO:0005886">
    <property type="term" value="C:plasma membrane"/>
    <property type="evidence" value="ECO:0007669"/>
    <property type="project" value="TreeGrafter"/>
</dbReference>
<sequence>MKIFSAHRKKLEPRRRYGGREFRSKVKSAANYKRVFTTYNQGFTEKVFSAVGLRSKFWRWVGLVVLVVILYYLIISSRFVVAQIQVSGNTQVSTQQIQDTINEYATHRLFLIKKGYMIFMTRGRIRDMLIEKIPTIKEVVEYKRTWPNSIELKIKERTPGFVLKSNEKYFLVDDEGIVVKQIDVAGNLLVVEDSVEESFASQESLPNTKLAPFIISMNQAWPSKLTSGVVLVKFPGKESNEVQFVSTEGWAVFFDINRSAAQQLDSLVLLLSTQIPTKDRVNLAYIDLRLSKWAYYCFKGSVCEQTEQPAE</sequence>
<accession>A0A1F5PX48</accession>
<keyword evidence="5" id="KW-0131">Cell cycle</keyword>
<reference evidence="8 9" key="1">
    <citation type="journal article" date="2016" name="Nat. Commun.">
        <title>Thousands of microbial genomes shed light on interconnected biogeochemical processes in an aquifer system.</title>
        <authorList>
            <person name="Anantharaman K."/>
            <person name="Brown C.T."/>
            <person name="Hug L.A."/>
            <person name="Sharon I."/>
            <person name="Castelle C.J."/>
            <person name="Probst A.J."/>
            <person name="Thomas B.C."/>
            <person name="Singh A."/>
            <person name="Wilkins M.J."/>
            <person name="Karaoz U."/>
            <person name="Brodie E.L."/>
            <person name="Williams K.H."/>
            <person name="Hubbard S.S."/>
            <person name="Banfield J.F."/>
        </authorList>
    </citation>
    <scope>NUCLEOTIDE SEQUENCE [LARGE SCALE GENOMIC DNA]</scope>
</reference>
<evidence type="ECO:0000259" key="7">
    <source>
        <dbReference type="Pfam" id="PF08478"/>
    </source>
</evidence>
<dbReference type="Proteomes" id="UP000177281">
    <property type="component" value="Unassembled WGS sequence"/>
</dbReference>
<evidence type="ECO:0000313" key="9">
    <source>
        <dbReference type="Proteomes" id="UP000177281"/>
    </source>
</evidence>
<dbReference type="PANTHER" id="PTHR37820:SF1">
    <property type="entry name" value="CELL DIVISION PROTEIN FTSQ"/>
    <property type="match status" value="1"/>
</dbReference>
<evidence type="ECO:0000256" key="4">
    <source>
        <dbReference type="ARBA" id="ARBA00022989"/>
    </source>
</evidence>
<evidence type="ECO:0000256" key="5">
    <source>
        <dbReference type="ARBA" id="ARBA00023306"/>
    </source>
</evidence>
<proteinExistence type="predicted"/>
<keyword evidence="3 6" id="KW-0812">Transmembrane</keyword>
<dbReference type="Pfam" id="PF08478">
    <property type="entry name" value="POTRA_1"/>
    <property type="match status" value="1"/>
</dbReference>
<evidence type="ECO:0000256" key="6">
    <source>
        <dbReference type="SAM" id="Phobius"/>
    </source>
</evidence>
<evidence type="ECO:0000256" key="2">
    <source>
        <dbReference type="ARBA" id="ARBA00022618"/>
    </source>
</evidence>
<feature type="transmembrane region" description="Helical" evidence="6">
    <location>
        <begin position="57"/>
        <end position="75"/>
    </location>
</feature>
<dbReference type="InterPro" id="IPR013685">
    <property type="entry name" value="POTRA_FtsQ_type"/>
</dbReference>
<keyword evidence="6" id="KW-0472">Membrane</keyword>
<dbReference type="InterPro" id="IPR050487">
    <property type="entry name" value="FtsQ_DivIB"/>
</dbReference>
<dbReference type="PANTHER" id="PTHR37820">
    <property type="entry name" value="CELL DIVISION PROTEIN DIVIB"/>
    <property type="match status" value="1"/>
</dbReference>
<keyword evidence="1" id="KW-1003">Cell membrane</keyword>
<gene>
    <name evidence="8" type="ORF">A3B10_01345</name>
</gene>
<protein>
    <recommendedName>
        <fullName evidence="7">POTRA domain-containing protein</fullName>
    </recommendedName>
</protein>
<dbReference type="STRING" id="1817841.A3B10_01345"/>
<organism evidence="8 9">
    <name type="scientific">Candidatus Doudnabacteria bacterium RIFCSPLOWO2_01_FULL_44_21</name>
    <dbReference type="NCBI Taxonomy" id="1817841"/>
    <lineage>
        <taxon>Bacteria</taxon>
        <taxon>Candidatus Doudnaibacteriota</taxon>
    </lineage>
</organism>
<dbReference type="GO" id="GO:0051301">
    <property type="term" value="P:cell division"/>
    <property type="evidence" value="ECO:0007669"/>
    <property type="project" value="UniProtKB-KW"/>
</dbReference>
<keyword evidence="4 6" id="KW-1133">Transmembrane helix</keyword>
<keyword evidence="2" id="KW-0132">Cell division</keyword>